<feature type="signal peptide" evidence="5">
    <location>
        <begin position="1"/>
        <end position="28"/>
    </location>
</feature>
<dbReference type="InterPro" id="IPR008801">
    <property type="entry name" value="RALF"/>
</dbReference>
<dbReference type="EMBL" id="NMUH01009068">
    <property type="protein sequence ID" value="MQM19634.1"/>
    <property type="molecule type" value="Genomic_DNA"/>
</dbReference>
<dbReference type="PANTHER" id="PTHR33136:SF89">
    <property type="entry name" value="PROTEIN RALF-LIKE 19"/>
    <property type="match status" value="1"/>
</dbReference>
<organism evidence="6 7">
    <name type="scientific">Colocasia esculenta</name>
    <name type="common">Wild taro</name>
    <name type="synonym">Arum esculentum</name>
    <dbReference type="NCBI Taxonomy" id="4460"/>
    <lineage>
        <taxon>Eukaryota</taxon>
        <taxon>Viridiplantae</taxon>
        <taxon>Streptophyta</taxon>
        <taxon>Embryophyta</taxon>
        <taxon>Tracheophyta</taxon>
        <taxon>Spermatophyta</taxon>
        <taxon>Magnoliopsida</taxon>
        <taxon>Liliopsida</taxon>
        <taxon>Araceae</taxon>
        <taxon>Aroideae</taxon>
        <taxon>Colocasieae</taxon>
        <taxon>Colocasia</taxon>
    </lineage>
</organism>
<evidence type="ECO:0000256" key="2">
    <source>
        <dbReference type="ARBA" id="ARBA00022702"/>
    </source>
</evidence>
<evidence type="ECO:0000256" key="5">
    <source>
        <dbReference type="SAM" id="SignalP"/>
    </source>
</evidence>
<protein>
    <submittedName>
        <fullName evidence="6">Uncharacterized protein</fullName>
    </submittedName>
</protein>
<dbReference type="OrthoDB" id="1863600at2759"/>
<dbReference type="AlphaFoldDB" id="A0A843XJ49"/>
<keyword evidence="4" id="KW-1015">Disulfide bond</keyword>
<evidence type="ECO:0000256" key="3">
    <source>
        <dbReference type="ARBA" id="ARBA00022729"/>
    </source>
</evidence>
<evidence type="ECO:0000313" key="6">
    <source>
        <dbReference type="EMBL" id="MQM19634.1"/>
    </source>
</evidence>
<dbReference type="Pfam" id="PF05498">
    <property type="entry name" value="RALF"/>
    <property type="match status" value="1"/>
</dbReference>
<evidence type="ECO:0000313" key="7">
    <source>
        <dbReference type="Proteomes" id="UP000652761"/>
    </source>
</evidence>
<gene>
    <name evidence="6" type="ORF">Taro_052641</name>
</gene>
<keyword evidence="7" id="KW-1185">Reference proteome</keyword>
<dbReference type="GO" id="GO:0005179">
    <property type="term" value="F:hormone activity"/>
    <property type="evidence" value="ECO:0007669"/>
    <property type="project" value="UniProtKB-KW"/>
</dbReference>
<dbReference type="GO" id="GO:0019722">
    <property type="term" value="P:calcium-mediated signaling"/>
    <property type="evidence" value="ECO:0007669"/>
    <property type="project" value="TreeGrafter"/>
</dbReference>
<accession>A0A843XJ49</accession>
<dbReference type="Proteomes" id="UP000652761">
    <property type="component" value="Unassembled WGS sequence"/>
</dbReference>
<evidence type="ECO:0000256" key="1">
    <source>
        <dbReference type="ARBA" id="ARBA00009178"/>
    </source>
</evidence>
<reference evidence="6" key="1">
    <citation type="submission" date="2017-07" db="EMBL/GenBank/DDBJ databases">
        <title>Taro Niue Genome Assembly and Annotation.</title>
        <authorList>
            <person name="Atibalentja N."/>
            <person name="Keating K."/>
            <person name="Fields C.J."/>
        </authorList>
    </citation>
    <scope>NUCLEOTIDE SEQUENCE</scope>
    <source>
        <strain evidence="6">Niue_2</strain>
        <tissue evidence="6">Leaf</tissue>
    </source>
</reference>
<name>A0A843XJ49_COLES</name>
<feature type="chain" id="PRO_5032352968" evidence="5">
    <location>
        <begin position="29"/>
        <end position="134"/>
    </location>
</feature>
<comment type="caution">
    <text evidence="6">The sequence shown here is derived from an EMBL/GenBank/DDBJ whole genome shotgun (WGS) entry which is preliminary data.</text>
</comment>
<proteinExistence type="inferred from homology"/>
<dbReference type="GO" id="GO:0009506">
    <property type="term" value="C:plasmodesma"/>
    <property type="evidence" value="ECO:0007669"/>
    <property type="project" value="TreeGrafter"/>
</dbReference>
<keyword evidence="2" id="KW-0372">Hormone</keyword>
<sequence length="134" mass="14269">MSPVSPRLASSLLLLLLAAALAAGSSSAMPGSAADAVGLLNFAAADGAGLGRTCTGLVGDCIDEEEEMMMESEISRRGLRGRGKGRYVSYQSLSRGQVPCNRRGQSYYNCQRGRRANPYKRGCSYITRCGRILN</sequence>
<dbReference type="PANTHER" id="PTHR33136">
    <property type="entry name" value="RAPID ALKALINIZATION FACTOR-LIKE"/>
    <property type="match status" value="1"/>
</dbReference>
<comment type="similarity">
    <text evidence="1">Belongs to the plant rapid alkalinization factor (RALF) family.</text>
</comment>
<evidence type="ECO:0000256" key="4">
    <source>
        <dbReference type="ARBA" id="ARBA00023157"/>
    </source>
</evidence>
<keyword evidence="3 5" id="KW-0732">Signal</keyword>